<name>A0A2P2IWF3_RHIMU</name>
<dbReference type="AlphaFoldDB" id="A0A2P2IWF3"/>
<sequence length="34" mass="3929">MQYHGHGLICSRSSSISFLFKFKVQNSMSSILFF</sequence>
<dbReference type="EMBL" id="GGEC01005054">
    <property type="protein sequence ID" value="MBW85537.1"/>
    <property type="molecule type" value="Transcribed_RNA"/>
</dbReference>
<evidence type="ECO:0000313" key="1">
    <source>
        <dbReference type="EMBL" id="MBW85537.1"/>
    </source>
</evidence>
<proteinExistence type="predicted"/>
<reference evidence="1" key="1">
    <citation type="submission" date="2018-02" db="EMBL/GenBank/DDBJ databases">
        <title>Rhizophora mucronata_Transcriptome.</title>
        <authorList>
            <person name="Meera S.P."/>
            <person name="Sreeshan A."/>
            <person name="Augustine A."/>
        </authorList>
    </citation>
    <scope>NUCLEOTIDE SEQUENCE</scope>
    <source>
        <tissue evidence="1">Leaf</tissue>
    </source>
</reference>
<protein>
    <submittedName>
        <fullName evidence="1">Uncharacterized protein</fullName>
    </submittedName>
</protein>
<accession>A0A2P2IWF3</accession>
<organism evidence="1">
    <name type="scientific">Rhizophora mucronata</name>
    <name type="common">Asiatic mangrove</name>
    <dbReference type="NCBI Taxonomy" id="61149"/>
    <lineage>
        <taxon>Eukaryota</taxon>
        <taxon>Viridiplantae</taxon>
        <taxon>Streptophyta</taxon>
        <taxon>Embryophyta</taxon>
        <taxon>Tracheophyta</taxon>
        <taxon>Spermatophyta</taxon>
        <taxon>Magnoliopsida</taxon>
        <taxon>eudicotyledons</taxon>
        <taxon>Gunneridae</taxon>
        <taxon>Pentapetalae</taxon>
        <taxon>rosids</taxon>
        <taxon>fabids</taxon>
        <taxon>Malpighiales</taxon>
        <taxon>Rhizophoraceae</taxon>
        <taxon>Rhizophora</taxon>
    </lineage>
</organism>